<sequence length="135" mass="14531">MSAGEFRLLQGATTRASLKMRDGQPELALLDERGRERMRAALDGAARPSVTLAGPEGEPRVVIEVDVKGSHVLLRGPAKQESYLFQRTDGTSGVVLVGPNGAHRGEIKLTKEGVVDVTLFDRDGKPVTEFVVPKP</sequence>
<dbReference type="STRING" id="1391654.AKJ09_04614"/>
<evidence type="ECO:0000313" key="1">
    <source>
        <dbReference type="EMBL" id="AKU97950.1"/>
    </source>
</evidence>
<proteinExistence type="predicted"/>
<name>A0A0K1PWP0_9BACT</name>
<dbReference type="KEGG" id="llu:AKJ09_04614"/>
<dbReference type="AlphaFoldDB" id="A0A0K1PWP0"/>
<dbReference type="OrthoDB" id="6694182at2"/>
<keyword evidence="2" id="KW-1185">Reference proteome</keyword>
<dbReference type="EMBL" id="CP012333">
    <property type="protein sequence ID" value="AKU97950.1"/>
    <property type="molecule type" value="Genomic_DNA"/>
</dbReference>
<dbReference type="RefSeq" id="WP_146649005.1">
    <property type="nucleotide sequence ID" value="NZ_CP012333.1"/>
</dbReference>
<dbReference type="Proteomes" id="UP000064967">
    <property type="component" value="Chromosome"/>
</dbReference>
<organism evidence="1 2">
    <name type="scientific">Labilithrix luteola</name>
    <dbReference type="NCBI Taxonomy" id="1391654"/>
    <lineage>
        <taxon>Bacteria</taxon>
        <taxon>Pseudomonadati</taxon>
        <taxon>Myxococcota</taxon>
        <taxon>Polyangia</taxon>
        <taxon>Polyangiales</taxon>
        <taxon>Labilitrichaceae</taxon>
        <taxon>Labilithrix</taxon>
    </lineage>
</organism>
<protein>
    <submittedName>
        <fullName evidence="1">Uncharacterized protein</fullName>
    </submittedName>
</protein>
<gene>
    <name evidence="1" type="ORF">AKJ09_04614</name>
</gene>
<reference evidence="1 2" key="1">
    <citation type="submission" date="2015-08" db="EMBL/GenBank/DDBJ databases">
        <authorList>
            <person name="Babu N.S."/>
            <person name="Beckwith C.J."/>
            <person name="Beseler K.G."/>
            <person name="Brison A."/>
            <person name="Carone J.V."/>
            <person name="Caskin T.P."/>
            <person name="Diamond M."/>
            <person name="Durham M.E."/>
            <person name="Foxe J.M."/>
            <person name="Go M."/>
            <person name="Henderson B.A."/>
            <person name="Jones I.B."/>
            <person name="McGettigan J.A."/>
            <person name="Micheletti S.J."/>
            <person name="Nasrallah M.E."/>
            <person name="Ortiz D."/>
            <person name="Piller C.R."/>
            <person name="Privatt S.R."/>
            <person name="Schneider S.L."/>
            <person name="Sharp S."/>
            <person name="Smith T.C."/>
            <person name="Stanton J.D."/>
            <person name="Ullery H.E."/>
            <person name="Wilson R.J."/>
            <person name="Serrano M.G."/>
            <person name="Buck G."/>
            <person name="Lee V."/>
            <person name="Wang Y."/>
            <person name="Carvalho R."/>
            <person name="Voegtly L."/>
            <person name="Shi R."/>
            <person name="Duckworth R."/>
            <person name="Johnson A."/>
            <person name="Loviza R."/>
            <person name="Walstead R."/>
            <person name="Shah Z."/>
            <person name="Kiflezghi M."/>
            <person name="Wade K."/>
            <person name="Ball S.L."/>
            <person name="Bradley K.W."/>
            <person name="Asai D.J."/>
            <person name="Bowman C.A."/>
            <person name="Russell D.A."/>
            <person name="Pope W.H."/>
            <person name="Jacobs-Sera D."/>
            <person name="Hendrix R.W."/>
            <person name="Hatfull G.F."/>
        </authorList>
    </citation>
    <scope>NUCLEOTIDE SEQUENCE [LARGE SCALE GENOMIC DNA]</scope>
    <source>
        <strain evidence="1 2">DSM 27648</strain>
    </source>
</reference>
<accession>A0A0K1PWP0</accession>
<evidence type="ECO:0000313" key="2">
    <source>
        <dbReference type="Proteomes" id="UP000064967"/>
    </source>
</evidence>